<dbReference type="GO" id="GO:0003729">
    <property type="term" value="F:mRNA binding"/>
    <property type="evidence" value="ECO:0007669"/>
    <property type="project" value="TreeGrafter"/>
</dbReference>
<evidence type="ECO:0000256" key="2">
    <source>
        <dbReference type="ARBA" id="ARBA00022980"/>
    </source>
</evidence>
<dbReference type="InterPro" id="IPR012340">
    <property type="entry name" value="NA-bd_OB-fold"/>
</dbReference>
<dbReference type="PANTHER" id="PTHR10724:SF7">
    <property type="entry name" value="SMALL RIBOSOMAL SUBUNIT PROTEIN BS1C"/>
    <property type="match status" value="1"/>
</dbReference>
<dbReference type="GO" id="GO:0003735">
    <property type="term" value="F:structural constituent of ribosome"/>
    <property type="evidence" value="ECO:0007669"/>
    <property type="project" value="TreeGrafter"/>
</dbReference>
<keyword evidence="6" id="KW-1185">Reference proteome</keyword>
<sequence length="139" mass="15194">MGLLTRSFPVSGSSPELSWRRFEAATDVVEVGQLVLCEFLQFDTTNLEARLSLRATRPDPFQTFADQSAPGRELTGRVTKIVPFGLFVQVADGVEGLVHLEALERVQGAADGVVKVGDELAVVVADLDRMRRRLALGLR</sequence>
<dbReference type="EMBL" id="JAGSOG010000515">
    <property type="protein sequence ID" value="MBR7839625.1"/>
    <property type="molecule type" value="Genomic_DNA"/>
</dbReference>
<dbReference type="SMART" id="SM00316">
    <property type="entry name" value="S1"/>
    <property type="match status" value="1"/>
</dbReference>
<gene>
    <name evidence="5" type="ORF">KDL01_40615</name>
</gene>
<feature type="domain" description="S1 motif" evidence="4">
    <location>
        <begin position="71"/>
        <end position="139"/>
    </location>
</feature>
<dbReference type="Pfam" id="PF00575">
    <property type="entry name" value="S1"/>
    <property type="match status" value="1"/>
</dbReference>
<dbReference type="InterPro" id="IPR003029">
    <property type="entry name" value="S1_domain"/>
</dbReference>
<evidence type="ECO:0000259" key="4">
    <source>
        <dbReference type="PROSITE" id="PS50126"/>
    </source>
</evidence>
<keyword evidence="2" id="KW-0689">Ribosomal protein</keyword>
<evidence type="ECO:0000313" key="5">
    <source>
        <dbReference type="EMBL" id="MBR7839625.1"/>
    </source>
</evidence>
<reference evidence="5" key="1">
    <citation type="submission" date="2021-04" db="EMBL/GenBank/DDBJ databases">
        <title>Genome based classification of Actinospica acidithermotolerans sp. nov., an actinobacterium isolated from an Indonesian hot spring.</title>
        <authorList>
            <person name="Kusuma A.B."/>
            <person name="Putra K.E."/>
            <person name="Nafisah S."/>
            <person name="Loh J."/>
            <person name="Nouioui I."/>
            <person name="Goodfellow M."/>
        </authorList>
    </citation>
    <scope>NUCLEOTIDE SEQUENCE</scope>
    <source>
        <strain evidence="5">CSCA 57</strain>
    </source>
</reference>
<dbReference type="GO" id="GO:1990904">
    <property type="term" value="C:ribonucleoprotein complex"/>
    <property type="evidence" value="ECO:0007669"/>
    <property type="project" value="UniProtKB-KW"/>
</dbReference>
<accession>A0A941IS73</accession>
<evidence type="ECO:0000313" key="6">
    <source>
        <dbReference type="Proteomes" id="UP000675781"/>
    </source>
</evidence>
<dbReference type="PROSITE" id="PS50126">
    <property type="entry name" value="S1"/>
    <property type="match status" value="1"/>
</dbReference>
<keyword evidence="3" id="KW-0687">Ribonucleoprotein</keyword>
<name>A0A941IS73_9ACTN</name>
<evidence type="ECO:0000256" key="1">
    <source>
        <dbReference type="ARBA" id="ARBA00006767"/>
    </source>
</evidence>
<evidence type="ECO:0000256" key="3">
    <source>
        <dbReference type="ARBA" id="ARBA00023274"/>
    </source>
</evidence>
<dbReference type="Gene3D" id="2.40.50.140">
    <property type="entry name" value="Nucleic acid-binding proteins"/>
    <property type="match status" value="2"/>
</dbReference>
<protein>
    <submittedName>
        <fullName evidence="5">S1 RNA-binding domain-containing protein</fullName>
    </submittedName>
</protein>
<dbReference type="GO" id="GO:0005840">
    <property type="term" value="C:ribosome"/>
    <property type="evidence" value="ECO:0007669"/>
    <property type="project" value="UniProtKB-KW"/>
</dbReference>
<dbReference type="SUPFAM" id="SSF50249">
    <property type="entry name" value="Nucleic acid-binding proteins"/>
    <property type="match status" value="1"/>
</dbReference>
<dbReference type="AlphaFoldDB" id="A0A941IS73"/>
<organism evidence="5 6">
    <name type="scientific">Actinospica durhamensis</name>
    <dbReference type="NCBI Taxonomy" id="1508375"/>
    <lineage>
        <taxon>Bacteria</taxon>
        <taxon>Bacillati</taxon>
        <taxon>Actinomycetota</taxon>
        <taxon>Actinomycetes</taxon>
        <taxon>Catenulisporales</taxon>
        <taxon>Actinospicaceae</taxon>
        <taxon>Actinospica</taxon>
    </lineage>
</organism>
<dbReference type="InterPro" id="IPR050437">
    <property type="entry name" value="Ribos_protein_bS1-like"/>
</dbReference>
<dbReference type="InterPro" id="IPR035104">
    <property type="entry name" value="Ribosomal_protein_S1-like"/>
</dbReference>
<dbReference type="Proteomes" id="UP000675781">
    <property type="component" value="Unassembled WGS sequence"/>
</dbReference>
<comment type="caution">
    <text evidence="5">The sequence shown here is derived from an EMBL/GenBank/DDBJ whole genome shotgun (WGS) entry which is preliminary data.</text>
</comment>
<proteinExistence type="inferred from homology"/>
<dbReference type="PANTHER" id="PTHR10724">
    <property type="entry name" value="30S RIBOSOMAL PROTEIN S1"/>
    <property type="match status" value="1"/>
</dbReference>
<comment type="similarity">
    <text evidence="1">Belongs to the bacterial ribosomal protein bS1 family.</text>
</comment>
<dbReference type="PRINTS" id="PR00681">
    <property type="entry name" value="RIBOSOMALS1"/>
</dbReference>
<dbReference type="GO" id="GO:0006412">
    <property type="term" value="P:translation"/>
    <property type="evidence" value="ECO:0007669"/>
    <property type="project" value="TreeGrafter"/>
</dbReference>